<dbReference type="PROSITE" id="PS51194">
    <property type="entry name" value="HELICASE_CTER"/>
    <property type="match status" value="1"/>
</dbReference>
<keyword evidence="9" id="KW-0378">Hydrolase</keyword>
<comment type="catalytic activity">
    <reaction evidence="4">
        <text>Couples ATP hydrolysis with the unwinding of duplex DNA by translocating in the 3'-5' direction.</text>
        <dbReference type="EC" id="5.6.2.4"/>
    </reaction>
</comment>
<keyword evidence="3" id="KW-0067">ATP-binding</keyword>
<name>A0A4Y7Q5I4_9AGAM</name>
<feature type="domain" description="Helicase ATP-binding" evidence="7">
    <location>
        <begin position="41"/>
        <end position="218"/>
    </location>
</feature>
<evidence type="ECO:0000313" key="9">
    <source>
        <dbReference type="EMBL" id="TDL22080.1"/>
    </source>
</evidence>
<dbReference type="EC" id="5.6.2.4" evidence="5"/>
<dbReference type="VEuPathDB" id="FungiDB:BD410DRAFT_723360"/>
<dbReference type="EMBL" id="ML170176">
    <property type="protein sequence ID" value="TDL22080.1"/>
    <property type="molecule type" value="Genomic_DNA"/>
</dbReference>
<comment type="similarity">
    <text evidence="1">Belongs to the helicase family. RecQ subfamily.</text>
</comment>
<organism evidence="9 10">
    <name type="scientific">Rickenella mellea</name>
    <dbReference type="NCBI Taxonomy" id="50990"/>
    <lineage>
        <taxon>Eukaryota</taxon>
        <taxon>Fungi</taxon>
        <taxon>Dikarya</taxon>
        <taxon>Basidiomycota</taxon>
        <taxon>Agaricomycotina</taxon>
        <taxon>Agaricomycetes</taxon>
        <taxon>Hymenochaetales</taxon>
        <taxon>Rickenellaceae</taxon>
        <taxon>Rickenella</taxon>
    </lineage>
</organism>
<dbReference type="PROSITE" id="PS51192">
    <property type="entry name" value="HELICASE_ATP_BIND_1"/>
    <property type="match status" value="1"/>
</dbReference>
<evidence type="ECO:0000256" key="1">
    <source>
        <dbReference type="ARBA" id="ARBA00005446"/>
    </source>
</evidence>
<dbReference type="InterPro" id="IPR011545">
    <property type="entry name" value="DEAD/DEAH_box_helicase_dom"/>
</dbReference>
<evidence type="ECO:0000256" key="3">
    <source>
        <dbReference type="ARBA" id="ARBA00022840"/>
    </source>
</evidence>
<feature type="compositionally biased region" description="Acidic residues" evidence="6">
    <location>
        <begin position="435"/>
        <end position="447"/>
    </location>
</feature>
<reference evidence="9 10" key="1">
    <citation type="submission" date="2018-06" db="EMBL/GenBank/DDBJ databases">
        <title>A transcriptomic atlas of mushroom development highlights an independent origin of complex multicellularity.</title>
        <authorList>
            <consortium name="DOE Joint Genome Institute"/>
            <person name="Krizsan K."/>
            <person name="Almasi E."/>
            <person name="Merenyi Z."/>
            <person name="Sahu N."/>
            <person name="Viragh M."/>
            <person name="Koszo T."/>
            <person name="Mondo S."/>
            <person name="Kiss B."/>
            <person name="Balint B."/>
            <person name="Kues U."/>
            <person name="Barry K."/>
            <person name="Hegedus J.C."/>
            <person name="Henrissat B."/>
            <person name="Johnson J."/>
            <person name="Lipzen A."/>
            <person name="Ohm R."/>
            <person name="Nagy I."/>
            <person name="Pangilinan J."/>
            <person name="Yan J."/>
            <person name="Xiong Y."/>
            <person name="Grigoriev I.V."/>
            <person name="Hibbett D.S."/>
            <person name="Nagy L.G."/>
        </authorList>
    </citation>
    <scope>NUCLEOTIDE SEQUENCE [LARGE SCALE GENOMIC DNA]</scope>
    <source>
        <strain evidence="9 10">SZMC22713</strain>
    </source>
</reference>
<dbReference type="Gene3D" id="3.40.50.300">
    <property type="entry name" value="P-loop containing nucleotide triphosphate hydrolases"/>
    <property type="match status" value="2"/>
</dbReference>
<dbReference type="GO" id="GO:0005524">
    <property type="term" value="F:ATP binding"/>
    <property type="evidence" value="ECO:0007669"/>
    <property type="project" value="UniProtKB-KW"/>
</dbReference>
<sequence length="600" mass="66606">MAAFSKVKFHGPDDNIDVEGLARRAEQIFGKKPFKWQLRVAEAILRGTDVILDIGTGSGKSLCFSLAVLTGEKDIALIVTPLSALMIDQVKADAENPSMPSVAVCAETIAAVGKVQLFKDILEGKFRRVFVSPEIMRSKEFGDAVLCKKRFNEMLRVLVVDEAHCISTWGGSFRPDYADLGIIRGRLAANVPILAATATCPDHVLDDIRSTLRLSAGAELVRMTNARPNVALSVRVMALPQESMADLSFMIPSNATLASHIPIQLCYCNARIDCEDAVDRLRSWLPEGIPRSSIEFYHAKKGAKEKRLLEERLACGDVRILVCTDAVGMGCDMRNIEQVVLWGLPPSFCALVQRAGRAARDFSKLGAAILLIPPVVQKKGIEEADVEESLREVNYEAEAENREVDEEEAVGEGIHLADGHQQLIVEEGGVRVENNEEEEPDRDSEEATEAKKKKKKKKVVECNAREAHYLSRFASTTDCLRTVWDDFFGNQRKCQWKCNAWSISISVTDQISRRIQCNCCIRTIRHIGVWTGRSVAITANRDSSQLRRSRWIKCLVLNGARRRTKEMNLSRPSGMVLMSGAMVNSLTHCTPTQRQSLPTP</sequence>
<dbReference type="GO" id="GO:0003676">
    <property type="term" value="F:nucleic acid binding"/>
    <property type="evidence" value="ECO:0007669"/>
    <property type="project" value="InterPro"/>
</dbReference>
<dbReference type="PANTHER" id="PTHR13710:SF154">
    <property type="entry name" value="RECQ HELICASE, PUTATIVE (AFU_ORTHOLOGUE AFUA_6G14720)-RELATED"/>
    <property type="match status" value="1"/>
</dbReference>
<gene>
    <name evidence="9" type="ORF">BD410DRAFT_723360</name>
</gene>
<evidence type="ECO:0000256" key="2">
    <source>
        <dbReference type="ARBA" id="ARBA00022741"/>
    </source>
</evidence>
<dbReference type="CDD" id="cd17920">
    <property type="entry name" value="DEXHc_RecQ"/>
    <property type="match status" value="1"/>
</dbReference>
<dbReference type="SUPFAM" id="SSF52540">
    <property type="entry name" value="P-loop containing nucleoside triphosphate hydrolases"/>
    <property type="match status" value="1"/>
</dbReference>
<dbReference type="GO" id="GO:0043138">
    <property type="term" value="F:3'-5' DNA helicase activity"/>
    <property type="evidence" value="ECO:0007669"/>
    <property type="project" value="UniProtKB-EC"/>
</dbReference>
<dbReference type="GO" id="GO:0005737">
    <property type="term" value="C:cytoplasm"/>
    <property type="evidence" value="ECO:0007669"/>
    <property type="project" value="TreeGrafter"/>
</dbReference>
<dbReference type="GO" id="GO:0009378">
    <property type="term" value="F:four-way junction helicase activity"/>
    <property type="evidence" value="ECO:0007669"/>
    <property type="project" value="TreeGrafter"/>
</dbReference>
<proteinExistence type="inferred from homology"/>
<dbReference type="AlphaFoldDB" id="A0A4Y7Q5I4"/>
<dbReference type="OrthoDB" id="10261556at2759"/>
<dbReference type="GO" id="GO:0000724">
    <property type="term" value="P:double-strand break repair via homologous recombination"/>
    <property type="evidence" value="ECO:0007669"/>
    <property type="project" value="TreeGrafter"/>
</dbReference>
<evidence type="ECO:0000259" key="8">
    <source>
        <dbReference type="PROSITE" id="PS51194"/>
    </source>
</evidence>
<protein>
    <recommendedName>
        <fullName evidence="5">DNA 3'-5' helicase</fullName>
        <ecNumber evidence="5">5.6.2.4</ecNumber>
    </recommendedName>
</protein>
<keyword evidence="10" id="KW-1185">Reference proteome</keyword>
<evidence type="ECO:0000256" key="6">
    <source>
        <dbReference type="SAM" id="MobiDB-lite"/>
    </source>
</evidence>
<feature type="domain" description="Helicase C-terminal" evidence="8">
    <location>
        <begin position="256"/>
        <end position="410"/>
    </location>
</feature>
<keyword evidence="2" id="KW-0547">Nucleotide-binding</keyword>
<evidence type="ECO:0000313" key="10">
    <source>
        <dbReference type="Proteomes" id="UP000294933"/>
    </source>
</evidence>
<evidence type="ECO:0000256" key="4">
    <source>
        <dbReference type="ARBA" id="ARBA00034617"/>
    </source>
</evidence>
<accession>A0A4Y7Q5I4</accession>
<dbReference type="PANTHER" id="PTHR13710">
    <property type="entry name" value="DNA HELICASE RECQ FAMILY MEMBER"/>
    <property type="match status" value="1"/>
</dbReference>
<evidence type="ECO:0000256" key="5">
    <source>
        <dbReference type="ARBA" id="ARBA00034808"/>
    </source>
</evidence>
<evidence type="ECO:0000259" key="7">
    <source>
        <dbReference type="PROSITE" id="PS51192"/>
    </source>
</evidence>
<dbReference type="GO" id="GO:0016787">
    <property type="term" value="F:hydrolase activity"/>
    <property type="evidence" value="ECO:0007669"/>
    <property type="project" value="UniProtKB-KW"/>
</dbReference>
<dbReference type="InterPro" id="IPR027417">
    <property type="entry name" value="P-loop_NTPase"/>
</dbReference>
<dbReference type="SMART" id="SM00487">
    <property type="entry name" value="DEXDc"/>
    <property type="match status" value="1"/>
</dbReference>
<dbReference type="SMART" id="SM00490">
    <property type="entry name" value="HELICc"/>
    <property type="match status" value="1"/>
</dbReference>
<dbReference type="Pfam" id="PF00270">
    <property type="entry name" value="DEAD"/>
    <property type="match status" value="1"/>
</dbReference>
<dbReference type="InterPro" id="IPR001650">
    <property type="entry name" value="Helicase_C-like"/>
</dbReference>
<dbReference type="Proteomes" id="UP000294933">
    <property type="component" value="Unassembled WGS sequence"/>
</dbReference>
<dbReference type="GO" id="GO:0005694">
    <property type="term" value="C:chromosome"/>
    <property type="evidence" value="ECO:0007669"/>
    <property type="project" value="TreeGrafter"/>
</dbReference>
<dbReference type="STRING" id="50990.A0A4Y7Q5I4"/>
<feature type="region of interest" description="Disordered" evidence="6">
    <location>
        <begin position="429"/>
        <end position="453"/>
    </location>
</feature>
<dbReference type="Pfam" id="PF00271">
    <property type="entry name" value="Helicase_C"/>
    <property type="match status" value="1"/>
</dbReference>
<dbReference type="InterPro" id="IPR014001">
    <property type="entry name" value="Helicase_ATP-bd"/>
</dbReference>